<feature type="non-terminal residue" evidence="2">
    <location>
        <position position="215"/>
    </location>
</feature>
<dbReference type="EMBL" id="BARU01041997">
    <property type="protein sequence ID" value="GAH80074.1"/>
    <property type="molecule type" value="Genomic_DNA"/>
</dbReference>
<feature type="non-terminal residue" evidence="2">
    <location>
        <position position="1"/>
    </location>
</feature>
<sequence>KDATPPPAEPQPKPQDAAAKTGTAPEDVSELPVLHRFEIPLEKAQALFDDVKDETFGFDESAFYYLVSLVNRFPQELFKPDEEPVAYAQLVATPSAFRGTPVTIRGVYASVTPWRPGAAIGLDVPRLFTCNIKEHPAGKNQPFATIVVIDDPMVRFKRGDDVIIKAYFYKVRKYEDTEGNVRLGPLLVGRRFEEYVRGPSPAGASPLSRPSAGGP</sequence>
<reference evidence="2" key="1">
    <citation type="journal article" date="2014" name="Front. Microbiol.">
        <title>High frequency of phylogenetically diverse reductive dehalogenase-homologous genes in deep subseafloor sedimentary metagenomes.</title>
        <authorList>
            <person name="Kawai M."/>
            <person name="Futagami T."/>
            <person name="Toyoda A."/>
            <person name="Takaki Y."/>
            <person name="Nishi S."/>
            <person name="Hori S."/>
            <person name="Arai W."/>
            <person name="Tsubouchi T."/>
            <person name="Morono Y."/>
            <person name="Uchiyama I."/>
            <person name="Ito T."/>
            <person name="Fujiyama A."/>
            <person name="Inagaki F."/>
            <person name="Takami H."/>
        </authorList>
    </citation>
    <scope>NUCLEOTIDE SEQUENCE</scope>
    <source>
        <strain evidence="2">Expedition CK06-06</strain>
    </source>
</reference>
<evidence type="ECO:0000313" key="2">
    <source>
        <dbReference type="EMBL" id="GAH80074.1"/>
    </source>
</evidence>
<name>X1JP79_9ZZZZ</name>
<accession>X1JP79</accession>
<gene>
    <name evidence="2" type="ORF">S03H2_64617</name>
</gene>
<dbReference type="AlphaFoldDB" id="X1JP79"/>
<proteinExistence type="predicted"/>
<feature type="region of interest" description="Disordered" evidence="1">
    <location>
        <begin position="1"/>
        <end position="27"/>
    </location>
</feature>
<protein>
    <submittedName>
        <fullName evidence="2">Uncharacterized protein</fullName>
    </submittedName>
</protein>
<comment type="caution">
    <text evidence="2">The sequence shown here is derived from an EMBL/GenBank/DDBJ whole genome shotgun (WGS) entry which is preliminary data.</text>
</comment>
<evidence type="ECO:0000256" key="1">
    <source>
        <dbReference type="SAM" id="MobiDB-lite"/>
    </source>
</evidence>
<feature type="compositionally biased region" description="Pro residues" evidence="1">
    <location>
        <begin position="1"/>
        <end position="13"/>
    </location>
</feature>
<organism evidence="2">
    <name type="scientific">marine sediment metagenome</name>
    <dbReference type="NCBI Taxonomy" id="412755"/>
    <lineage>
        <taxon>unclassified sequences</taxon>
        <taxon>metagenomes</taxon>
        <taxon>ecological metagenomes</taxon>
    </lineage>
</organism>